<keyword evidence="1 4" id="KW-0479">Metal-binding</keyword>
<accession>A0A7S1A428</accession>
<reference evidence="7" key="1">
    <citation type="submission" date="2021-01" db="EMBL/GenBank/DDBJ databases">
        <authorList>
            <person name="Corre E."/>
            <person name="Pelletier E."/>
            <person name="Niang G."/>
            <person name="Scheremetjew M."/>
            <person name="Finn R."/>
            <person name="Kale V."/>
            <person name="Holt S."/>
            <person name="Cochrane G."/>
            <person name="Meng A."/>
            <person name="Brown T."/>
            <person name="Cohen L."/>
        </authorList>
    </citation>
    <scope>NUCLEOTIDE SEQUENCE</scope>
</reference>
<evidence type="ECO:0000256" key="2">
    <source>
        <dbReference type="ARBA" id="ARBA00022771"/>
    </source>
</evidence>
<dbReference type="Gene3D" id="4.10.1000.10">
    <property type="entry name" value="Zinc finger, CCCH-type"/>
    <property type="match status" value="2"/>
</dbReference>
<evidence type="ECO:0000259" key="6">
    <source>
        <dbReference type="PROSITE" id="PS50103"/>
    </source>
</evidence>
<proteinExistence type="predicted"/>
<dbReference type="Pfam" id="PF00642">
    <property type="entry name" value="zf-CCCH"/>
    <property type="match status" value="1"/>
</dbReference>
<dbReference type="AlphaFoldDB" id="A0A7S1A428"/>
<dbReference type="InterPro" id="IPR036855">
    <property type="entry name" value="Znf_CCCH_sf"/>
</dbReference>
<sequence length="300" mass="33760">MMDLAPEDRSQQNRFNQQQQGQPQDRQKRQVFHKTKMCKFHLTGACTRGNTCVFAHSSTELQRPPDFFCTRICKDMTANGECNDPDCRFAHSPAEIRKINLHRVGRGQKGEAKTRGRAKQTVPARDIAPPPQPQNTRDLEPRFVAIGQDSTVEDLPLPERLWCPRNPIASECRPSTSASTLESEVGNVWNDDLDFNIPRFQHSGFADTGRDFAGRDFAGRDFASREFASRDFAGRGFQHELFPHSNKGISPGSSYMGFERPQSDGRDDTGLTLVVKNTFLQLESEAKRGMIPSLYSAPIL</sequence>
<keyword evidence="3 4" id="KW-0862">Zinc</keyword>
<feature type="domain" description="C3H1-type" evidence="6">
    <location>
        <begin position="32"/>
        <end position="59"/>
    </location>
</feature>
<evidence type="ECO:0000256" key="5">
    <source>
        <dbReference type="SAM" id="MobiDB-lite"/>
    </source>
</evidence>
<feature type="region of interest" description="Disordered" evidence="5">
    <location>
        <begin position="105"/>
        <end position="139"/>
    </location>
</feature>
<name>A0A7S1A428_NOCSC</name>
<dbReference type="PROSITE" id="PS50103">
    <property type="entry name" value="ZF_C3H1"/>
    <property type="match status" value="2"/>
</dbReference>
<evidence type="ECO:0000256" key="4">
    <source>
        <dbReference type="PROSITE-ProRule" id="PRU00723"/>
    </source>
</evidence>
<protein>
    <recommendedName>
        <fullName evidence="6">C3H1-type domain-containing protein</fullName>
    </recommendedName>
</protein>
<evidence type="ECO:0000256" key="3">
    <source>
        <dbReference type="ARBA" id="ARBA00022833"/>
    </source>
</evidence>
<feature type="domain" description="C3H1-type" evidence="6">
    <location>
        <begin position="67"/>
        <end position="94"/>
    </location>
</feature>
<dbReference type="SUPFAM" id="SSF90229">
    <property type="entry name" value="CCCH zinc finger"/>
    <property type="match status" value="1"/>
</dbReference>
<dbReference type="GO" id="GO:0008270">
    <property type="term" value="F:zinc ion binding"/>
    <property type="evidence" value="ECO:0007669"/>
    <property type="project" value="UniProtKB-KW"/>
</dbReference>
<evidence type="ECO:0000313" key="7">
    <source>
        <dbReference type="EMBL" id="CAD8841986.1"/>
    </source>
</evidence>
<feature type="zinc finger region" description="C3H1-type" evidence="4">
    <location>
        <begin position="32"/>
        <end position="59"/>
    </location>
</feature>
<dbReference type="SMART" id="SM00356">
    <property type="entry name" value="ZnF_C3H1"/>
    <property type="match status" value="2"/>
</dbReference>
<dbReference type="InterPro" id="IPR000571">
    <property type="entry name" value="Znf_CCCH"/>
</dbReference>
<feature type="compositionally biased region" description="Basic and acidic residues" evidence="5">
    <location>
        <begin position="1"/>
        <end position="11"/>
    </location>
</feature>
<keyword evidence="2 4" id="KW-0863">Zinc-finger</keyword>
<organism evidence="7">
    <name type="scientific">Noctiluca scintillans</name>
    <name type="common">Sea sparkle</name>
    <name type="synonym">Red tide dinoflagellate</name>
    <dbReference type="NCBI Taxonomy" id="2966"/>
    <lineage>
        <taxon>Eukaryota</taxon>
        <taxon>Sar</taxon>
        <taxon>Alveolata</taxon>
        <taxon>Dinophyceae</taxon>
        <taxon>Noctilucales</taxon>
        <taxon>Noctilucaceae</taxon>
        <taxon>Noctiluca</taxon>
    </lineage>
</organism>
<gene>
    <name evidence="7" type="ORF">NSCI0253_LOCUS16334</name>
</gene>
<feature type="region of interest" description="Disordered" evidence="5">
    <location>
        <begin position="1"/>
        <end position="31"/>
    </location>
</feature>
<feature type="zinc finger region" description="C3H1-type" evidence="4">
    <location>
        <begin position="67"/>
        <end position="94"/>
    </location>
</feature>
<dbReference type="EMBL" id="HBFQ01023283">
    <property type="protein sequence ID" value="CAD8841986.1"/>
    <property type="molecule type" value="Transcribed_RNA"/>
</dbReference>
<evidence type="ECO:0000256" key="1">
    <source>
        <dbReference type="ARBA" id="ARBA00022723"/>
    </source>
</evidence>
<feature type="compositionally biased region" description="Low complexity" evidence="5">
    <location>
        <begin position="12"/>
        <end position="24"/>
    </location>
</feature>